<dbReference type="AlphaFoldDB" id="A0A3D8Y8L0"/>
<evidence type="ECO:0000313" key="3">
    <source>
        <dbReference type="Proteomes" id="UP000256373"/>
    </source>
</evidence>
<accession>A0A3D8Y8L0</accession>
<feature type="transmembrane region" description="Helical" evidence="1">
    <location>
        <begin position="254"/>
        <end position="270"/>
    </location>
</feature>
<comment type="caution">
    <text evidence="2">The sequence shown here is derived from an EMBL/GenBank/DDBJ whole genome shotgun (WGS) entry which is preliminary data.</text>
</comment>
<feature type="transmembrane region" description="Helical" evidence="1">
    <location>
        <begin position="298"/>
        <end position="316"/>
    </location>
</feature>
<feature type="transmembrane region" description="Helical" evidence="1">
    <location>
        <begin position="365"/>
        <end position="383"/>
    </location>
</feature>
<name>A0A3D8Y8L0_9BACT</name>
<evidence type="ECO:0000256" key="1">
    <source>
        <dbReference type="SAM" id="Phobius"/>
    </source>
</evidence>
<feature type="transmembrane region" description="Helical" evidence="1">
    <location>
        <begin position="160"/>
        <end position="176"/>
    </location>
</feature>
<feature type="transmembrane region" description="Helical" evidence="1">
    <location>
        <begin position="91"/>
        <end position="115"/>
    </location>
</feature>
<feature type="transmembrane region" description="Helical" evidence="1">
    <location>
        <begin position="60"/>
        <end position="79"/>
    </location>
</feature>
<feature type="transmembrane region" description="Helical" evidence="1">
    <location>
        <begin position="32"/>
        <end position="48"/>
    </location>
</feature>
<keyword evidence="1" id="KW-0812">Transmembrane</keyword>
<keyword evidence="1" id="KW-0472">Membrane</keyword>
<feature type="transmembrane region" description="Helical" evidence="1">
    <location>
        <begin position="223"/>
        <end position="242"/>
    </location>
</feature>
<keyword evidence="3" id="KW-1185">Reference proteome</keyword>
<sequence>MRNKQLLYSLAIAGISLGTAWAIRGHFGHTYGAAWAGSIIAIVIVLLARRADWYAKVFPLALASAAGWGIGGIISYGIVVGYGRSTDFTNAYYGFLMLFVIGSLFGLLGGGLFGLTLADQPSKPVKWHRLLTEITAGSVVFYYLFTEELGWLMTPPRSEAWAACVGMVAAMFWYMFRHQQFGAIRVTIFSGLGAGFGFSFGNFLQVMGSVSGIHFNFWNVMEYSIGFFGGAGMAYGTFTAQWPEGRQDVHKHKLIVPLGILLLVVPLWVWEQSFSTKRIGNILTSIEGLFDIHTLTSFSQWGSFLLLIAAAGYWFYYFFKKQKSDLISISYHDIFRFLVSHLTLYAVFSILITGAYLSFYRIEQYLYLVNIVALSVLISKLHPDFSPKRIDIKRWITNFIFILIVIALFTAVAISSHEDLAYSQTRF</sequence>
<proteinExistence type="predicted"/>
<dbReference type="RefSeq" id="WP_115832501.1">
    <property type="nucleotide sequence ID" value="NZ_QNUL01000017.1"/>
</dbReference>
<feature type="transmembrane region" description="Helical" evidence="1">
    <location>
        <begin position="183"/>
        <end position="203"/>
    </location>
</feature>
<feature type="transmembrane region" description="Helical" evidence="1">
    <location>
        <begin position="127"/>
        <end position="145"/>
    </location>
</feature>
<dbReference type="OrthoDB" id="920620at2"/>
<organism evidence="2 3">
    <name type="scientific">Dyadobacter luteus</name>
    <dbReference type="NCBI Taxonomy" id="2259619"/>
    <lineage>
        <taxon>Bacteria</taxon>
        <taxon>Pseudomonadati</taxon>
        <taxon>Bacteroidota</taxon>
        <taxon>Cytophagia</taxon>
        <taxon>Cytophagales</taxon>
        <taxon>Spirosomataceae</taxon>
        <taxon>Dyadobacter</taxon>
    </lineage>
</organism>
<gene>
    <name evidence="2" type="ORF">DSL64_18975</name>
</gene>
<protein>
    <submittedName>
        <fullName evidence="2">Uncharacterized protein</fullName>
    </submittedName>
</protein>
<dbReference type="Proteomes" id="UP000256373">
    <property type="component" value="Unassembled WGS sequence"/>
</dbReference>
<evidence type="ECO:0000313" key="2">
    <source>
        <dbReference type="EMBL" id="REA59044.1"/>
    </source>
</evidence>
<dbReference type="EMBL" id="QNUL01000017">
    <property type="protein sequence ID" value="REA59044.1"/>
    <property type="molecule type" value="Genomic_DNA"/>
</dbReference>
<reference evidence="2 3" key="1">
    <citation type="submission" date="2018-07" db="EMBL/GenBank/DDBJ databases">
        <title>Dyadobacter roseus sp. nov., isolated from rose rhizosphere soil.</title>
        <authorList>
            <person name="Chen L."/>
        </authorList>
    </citation>
    <scope>NUCLEOTIDE SEQUENCE [LARGE SCALE GENOMIC DNA]</scope>
    <source>
        <strain evidence="2 3">RS19</strain>
    </source>
</reference>
<feature type="transmembrane region" description="Helical" evidence="1">
    <location>
        <begin position="337"/>
        <end position="359"/>
    </location>
</feature>
<keyword evidence="1" id="KW-1133">Transmembrane helix</keyword>
<feature type="transmembrane region" description="Helical" evidence="1">
    <location>
        <begin position="395"/>
        <end position="414"/>
    </location>
</feature>